<dbReference type="Gene3D" id="3.30.505.50">
    <property type="entry name" value="Sigma 54 modulation/S30EA ribosomal protein, C-terminal domain"/>
    <property type="match status" value="1"/>
</dbReference>
<evidence type="ECO:0000259" key="5">
    <source>
        <dbReference type="Pfam" id="PF16321"/>
    </source>
</evidence>
<reference evidence="7" key="1">
    <citation type="submission" date="2016-10" db="EMBL/GenBank/DDBJ databases">
        <authorList>
            <person name="Varghese N."/>
            <person name="Submissions S."/>
        </authorList>
    </citation>
    <scope>NUCLEOTIDE SEQUENCE [LARGE SCALE GENOMIC DNA]</scope>
    <source>
        <strain evidence="7">DSM 16108</strain>
    </source>
</reference>
<comment type="subunit">
    <text evidence="3">Interacts with 100S ribosomes.</text>
</comment>
<evidence type="ECO:0000313" key="6">
    <source>
        <dbReference type="EMBL" id="SFK12673.1"/>
    </source>
</evidence>
<dbReference type="Pfam" id="PF02482">
    <property type="entry name" value="Ribosomal_S30AE"/>
    <property type="match status" value="1"/>
</dbReference>
<dbReference type="STRING" id="258723.GCA_900169305_01999"/>
<dbReference type="RefSeq" id="WP_072694222.1">
    <property type="nucleotide sequence ID" value="NZ_FOSJ01000011.1"/>
</dbReference>
<keyword evidence="7" id="KW-1185">Reference proteome</keyword>
<keyword evidence="1 3" id="KW-0963">Cytoplasm</keyword>
<dbReference type="InterPro" id="IPR038416">
    <property type="entry name" value="Ribosom_S30AE_C_sf"/>
</dbReference>
<name>A0A1I3WZ59_9LACT</name>
<dbReference type="HAMAP" id="MF_00839">
    <property type="entry name" value="HPF"/>
    <property type="match status" value="1"/>
</dbReference>
<keyword evidence="2 3" id="KW-0810">Translation regulation</keyword>
<dbReference type="CDD" id="cd00552">
    <property type="entry name" value="RaiA"/>
    <property type="match status" value="1"/>
</dbReference>
<organism evidence="6 7">
    <name type="scientific">Marinilactibacillus piezotolerans</name>
    <dbReference type="NCBI Taxonomy" id="258723"/>
    <lineage>
        <taxon>Bacteria</taxon>
        <taxon>Bacillati</taxon>
        <taxon>Bacillota</taxon>
        <taxon>Bacilli</taxon>
        <taxon>Lactobacillales</taxon>
        <taxon>Carnobacteriaceae</taxon>
        <taxon>Marinilactibacillus</taxon>
    </lineage>
</organism>
<dbReference type="PANTHER" id="PTHR33231:SF1">
    <property type="entry name" value="30S RIBOSOMAL PROTEIN"/>
    <property type="match status" value="1"/>
</dbReference>
<dbReference type="InterPro" id="IPR003489">
    <property type="entry name" value="RHF/RaiA"/>
</dbReference>
<protein>
    <recommendedName>
        <fullName evidence="3">Ribosome hibernation promoting factor</fullName>
        <shortName evidence="3">HPF</shortName>
    </recommendedName>
</protein>
<evidence type="ECO:0000256" key="2">
    <source>
        <dbReference type="ARBA" id="ARBA00022845"/>
    </source>
</evidence>
<evidence type="ECO:0000256" key="3">
    <source>
        <dbReference type="HAMAP-Rule" id="MF_00839"/>
    </source>
</evidence>
<evidence type="ECO:0000256" key="1">
    <source>
        <dbReference type="ARBA" id="ARBA00022490"/>
    </source>
</evidence>
<dbReference type="PANTHER" id="PTHR33231">
    <property type="entry name" value="30S RIBOSOMAL PROTEIN"/>
    <property type="match status" value="1"/>
</dbReference>
<comment type="function">
    <text evidence="3">Required for dimerization of active 70S ribosomes into 100S ribosomes in stationary phase; 100S ribosomes are translationally inactive and sometimes present during exponential growth.</text>
</comment>
<dbReference type="Gene3D" id="3.30.160.100">
    <property type="entry name" value="Ribosome hibernation promotion factor-like"/>
    <property type="match status" value="1"/>
</dbReference>
<accession>A0A1I3WZ59</accession>
<dbReference type="AlphaFoldDB" id="A0A1I3WZ59"/>
<comment type="subcellular location">
    <subcellularLocation>
        <location evidence="3">Cytoplasm</location>
    </subcellularLocation>
</comment>
<dbReference type="EMBL" id="FOSJ01000011">
    <property type="protein sequence ID" value="SFK12673.1"/>
    <property type="molecule type" value="Genomic_DNA"/>
</dbReference>
<dbReference type="GO" id="GO:0022627">
    <property type="term" value="C:cytosolic small ribosomal subunit"/>
    <property type="evidence" value="ECO:0007669"/>
    <property type="project" value="TreeGrafter"/>
</dbReference>
<dbReference type="InterPro" id="IPR036567">
    <property type="entry name" value="RHF-like"/>
</dbReference>
<feature type="region of interest" description="Disordered" evidence="4">
    <location>
        <begin position="97"/>
        <end position="117"/>
    </location>
</feature>
<sequence length="192" mass="21963">MLRYNVRGENIEVTQAIREYVEKKVGKIEKYFKDVPEASAHVNLKTYSDKTAKVEVTVPLPYIVLRAEETSPDLYGSVDLVVSKLERQMRKYKTKINRKNRRSQGVDAPQPTNPDLWADLDIDDEESSTEEEIGAAIVRTKRLSLKPMDAEEAILQMDMLGHNFFIFEDADTNGSSIVYKRKDGKYGLIETD</sequence>
<comment type="similarity">
    <text evidence="3">Belongs to the HPF/YfiA ribosome-associated protein family. Long HPF subfamily.</text>
</comment>
<dbReference type="InterPro" id="IPR034694">
    <property type="entry name" value="HPF_long/plastid"/>
</dbReference>
<dbReference type="NCBIfam" id="TIGR00741">
    <property type="entry name" value="yfiA"/>
    <property type="match status" value="1"/>
</dbReference>
<dbReference type="OrthoDB" id="9794975at2"/>
<dbReference type="GO" id="GO:0043024">
    <property type="term" value="F:ribosomal small subunit binding"/>
    <property type="evidence" value="ECO:0007669"/>
    <property type="project" value="TreeGrafter"/>
</dbReference>
<dbReference type="SUPFAM" id="SSF69754">
    <property type="entry name" value="Ribosome binding protein Y (YfiA homologue)"/>
    <property type="match status" value="1"/>
</dbReference>
<dbReference type="GO" id="GO:0045900">
    <property type="term" value="P:negative regulation of translational elongation"/>
    <property type="evidence" value="ECO:0007669"/>
    <property type="project" value="TreeGrafter"/>
</dbReference>
<evidence type="ECO:0000256" key="4">
    <source>
        <dbReference type="SAM" id="MobiDB-lite"/>
    </source>
</evidence>
<gene>
    <name evidence="3" type="primary">hpf</name>
    <name evidence="6" type="ORF">SAMN04488569_101119</name>
</gene>
<dbReference type="FunFam" id="3.30.505.50:FF:000001">
    <property type="entry name" value="Ribosome hibernation promoting factor"/>
    <property type="match status" value="1"/>
</dbReference>
<evidence type="ECO:0000313" key="7">
    <source>
        <dbReference type="Proteomes" id="UP000199589"/>
    </source>
</evidence>
<proteinExistence type="inferred from homology"/>
<dbReference type="InterPro" id="IPR032528">
    <property type="entry name" value="Ribosom_S30AE_C"/>
</dbReference>
<feature type="domain" description="Sigma 54 modulation/S30EA ribosomal protein C-terminal" evidence="5">
    <location>
        <begin position="136"/>
        <end position="188"/>
    </location>
</feature>
<dbReference type="Proteomes" id="UP000199589">
    <property type="component" value="Unassembled WGS sequence"/>
</dbReference>
<dbReference type="InterPro" id="IPR050574">
    <property type="entry name" value="HPF/YfiA_ribosome-assoc"/>
</dbReference>
<dbReference type="Pfam" id="PF16321">
    <property type="entry name" value="Ribosom_S30AE_C"/>
    <property type="match status" value="1"/>
</dbReference>